<comment type="caution">
    <text evidence="1">The sequence shown here is derived from an EMBL/GenBank/DDBJ whole genome shotgun (WGS) entry which is preliminary data.</text>
</comment>
<reference evidence="1 2" key="1">
    <citation type="submission" date="2021-01" db="EMBL/GenBank/DDBJ databases">
        <title>Whole genome shotgun sequence of Verrucosispora gifhornensis NBRC 16317.</title>
        <authorList>
            <person name="Komaki H."/>
            <person name="Tamura T."/>
        </authorList>
    </citation>
    <scope>NUCLEOTIDE SEQUENCE [LARGE SCALE GENOMIC DNA]</scope>
    <source>
        <strain evidence="1 2">NBRC 16317</strain>
    </source>
</reference>
<dbReference type="RefSeq" id="WP_204291601.1">
    <property type="nucleotide sequence ID" value="NZ_BAAAGZ010000012.1"/>
</dbReference>
<sequence length="142" mass="15873">MGFPAWLDGASPCVRAELRRCGWNPDRGIGVDHWIEEIVRDGFVLHDLAVSMWRSLGGLELVNLDRSNSILIDPTDVQGYLTAPFDEWPKRYGQRFCPLGEWNVVDNVFIGSEGLVLTSLGSLYPKVVARSPAEALHEFLCT</sequence>
<accession>A0ABQ4IFI8</accession>
<keyword evidence="2" id="KW-1185">Reference proteome</keyword>
<dbReference type="Pfam" id="PF14433">
    <property type="entry name" value="SUKH-3"/>
    <property type="match status" value="1"/>
</dbReference>
<evidence type="ECO:0008006" key="3">
    <source>
        <dbReference type="Google" id="ProtNLM"/>
    </source>
</evidence>
<protein>
    <recommendedName>
        <fullName evidence="3">SUKH-3 immunity protein</fullName>
    </recommendedName>
</protein>
<dbReference type="Proteomes" id="UP000647860">
    <property type="component" value="Unassembled WGS sequence"/>
</dbReference>
<dbReference type="InterPro" id="IPR025850">
    <property type="entry name" value="SUKH-3"/>
</dbReference>
<name>A0ABQ4IFI8_9ACTN</name>
<proteinExistence type="predicted"/>
<evidence type="ECO:0000313" key="2">
    <source>
        <dbReference type="Proteomes" id="UP000647860"/>
    </source>
</evidence>
<organism evidence="1 2">
    <name type="scientific">Micromonospora gifhornensis</name>
    <dbReference type="NCBI Taxonomy" id="84594"/>
    <lineage>
        <taxon>Bacteria</taxon>
        <taxon>Bacillati</taxon>
        <taxon>Actinomycetota</taxon>
        <taxon>Actinomycetes</taxon>
        <taxon>Micromonosporales</taxon>
        <taxon>Micromonosporaceae</taxon>
        <taxon>Micromonospora</taxon>
    </lineage>
</organism>
<dbReference type="EMBL" id="BOPA01000021">
    <property type="protein sequence ID" value="GIJ16652.1"/>
    <property type="molecule type" value="Genomic_DNA"/>
</dbReference>
<gene>
    <name evidence="1" type="ORF">Vgi01_33360</name>
</gene>
<evidence type="ECO:0000313" key="1">
    <source>
        <dbReference type="EMBL" id="GIJ16652.1"/>
    </source>
</evidence>